<dbReference type="Proteomes" id="UP000003711">
    <property type="component" value="Unassembled WGS sequence"/>
</dbReference>
<comment type="caution">
    <text evidence="1">The sequence shown here is derived from an EMBL/GenBank/DDBJ whole genome shotgun (WGS) entry which is preliminary data.</text>
</comment>
<accession>E2N9N2</accession>
<dbReference type="HOGENOM" id="CLU_3195835_0_0_10"/>
<dbReference type="EMBL" id="ACCH01000091">
    <property type="protein sequence ID" value="EEF91389.1"/>
    <property type="molecule type" value="Genomic_DNA"/>
</dbReference>
<organism evidence="1 2">
    <name type="scientific">Bacteroides cellulosilyticus DSM 14838</name>
    <dbReference type="NCBI Taxonomy" id="537012"/>
    <lineage>
        <taxon>Bacteria</taxon>
        <taxon>Pseudomonadati</taxon>
        <taxon>Bacteroidota</taxon>
        <taxon>Bacteroidia</taxon>
        <taxon>Bacteroidales</taxon>
        <taxon>Bacteroidaceae</taxon>
        <taxon>Bacteroides</taxon>
    </lineage>
</organism>
<evidence type="ECO:0000313" key="1">
    <source>
        <dbReference type="EMBL" id="EEF91389.1"/>
    </source>
</evidence>
<name>E2N9N2_9BACE</name>
<sequence length="45" mass="5394">MFSSSRIIYRTQKGLYNSIHLQTRSQITYNKKNEDTLPNILILFF</sequence>
<reference evidence="1 2" key="2">
    <citation type="submission" date="2009-01" db="EMBL/GenBank/DDBJ databases">
        <title>Draft genome sequence of Bacteroides cellulosilyticus (DSM 14838).</title>
        <authorList>
            <person name="Sudarsanam P."/>
            <person name="Ley R."/>
            <person name="Guruge J."/>
            <person name="Turnbaugh P.J."/>
            <person name="Mahowald M."/>
            <person name="Liep D."/>
            <person name="Gordon J."/>
        </authorList>
    </citation>
    <scope>NUCLEOTIDE SEQUENCE [LARGE SCALE GENOMIC DNA]</scope>
    <source>
        <strain evidence="1 2">DSM 14838</strain>
    </source>
</reference>
<dbReference type="AlphaFoldDB" id="E2N9N2"/>
<gene>
    <name evidence="1" type="ORF">BACCELL_00978</name>
</gene>
<evidence type="ECO:0000313" key="2">
    <source>
        <dbReference type="Proteomes" id="UP000003711"/>
    </source>
</evidence>
<protein>
    <submittedName>
        <fullName evidence="1">Uncharacterized protein</fullName>
    </submittedName>
</protein>
<reference evidence="1 2" key="1">
    <citation type="submission" date="2008-12" db="EMBL/GenBank/DDBJ databases">
        <authorList>
            <person name="Fulton L."/>
            <person name="Clifton S."/>
            <person name="Fulton B."/>
            <person name="Xu J."/>
            <person name="Minx P."/>
            <person name="Pepin K.H."/>
            <person name="Johnson M."/>
            <person name="Bhonagiri V."/>
            <person name="Nash W.E."/>
            <person name="Mardis E.R."/>
            <person name="Wilson R.K."/>
        </authorList>
    </citation>
    <scope>NUCLEOTIDE SEQUENCE [LARGE SCALE GENOMIC DNA]</scope>
    <source>
        <strain evidence="1 2">DSM 14838</strain>
    </source>
</reference>
<proteinExistence type="predicted"/>